<evidence type="ECO:0000313" key="1">
    <source>
        <dbReference type="EMBL" id="KAL2044990.1"/>
    </source>
</evidence>
<dbReference type="EMBL" id="JBEFKJ010000008">
    <property type="protein sequence ID" value="KAL2044990.1"/>
    <property type="molecule type" value="Genomic_DNA"/>
</dbReference>
<keyword evidence="2" id="KW-1185">Reference proteome</keyword>
<gene>
    <name evidence="1" type="ORF">N7G274_002765</name>
</gene>
<dbReference type="Proteomes" id="UP001590950">
    <property type="component" value="Unassembled WGS sequence"/>
</dbReference>
<name>A0ABR4AGW0_9LECA</name>
<evidence type="ECO:0000313" key="2">
    <source>
        <dbReference type="Proteomes" id="UP001590950"/>
    </source>
</evidence>
<organism evidence="1 2">
    <name type="scientific">Stereocaulon virgatum</name>
    <dbReference type="NCBI Taxonomy" id="373712"/>
    <lineage>
        <taxon>Eukaryota</taxon>
        <taxon>Fungi</taxon>
        <taxon>Dikarya</taxon>
        <taxon>Ascomycota</taxon>
        <taxon>Pezizomycotina</taxon>
        <taxon>Lecanoromycetes</taxon>
        <taxon>OSLEUM clade</taxon>
        <taxon>Lecanoromycetidae</taxon>
        <taxon>Lecanorales</taxon>
        <taxon>Lecanorineae</taxon>
        <taxon>Stereocaulaceae</taxon>
        <taxon>Stereocaulon</taxon>
    </lineage>
</organism>
<comment type="caution">
    <text evidence="1">The sequence shown here is derived from an EMBL/GenBank/DDBJ whole genome shotgun (WGS) entry which is preliminary data.</text>
</comment>
<reference evidence="1 2" key="1">
    <citation type="submission" date="2024-09" db="EMBL/GenBank/DDBJ databases">
        <title>Rethinking Asexuality: The Enigmatic Case of Functional Sexual Genes in Lepraria (Stereocaulaceae).</title>
        <authorList>
            <person name="Doellman M."/>
            <person name="Sun Y."/>
            <person name="Barcenas-Pena A."/>
            <person name="Lumbsch H.T."/>
            <person name="Grewe F."/>
        </authorList>
    </citation>
    <scope>NUCLEOTIDE SEQUENCE [LARGE SCALE GENOMIC DNA]</scope>
    <source>
        <strain evidence="1 2">Mercado 3170</strain>
    </source>
</reference>
<sequence>MAVGPEPSTCFLYKDEVHLSPASIFMSYVADRAPPRTKIMVAGIGRRWFVPSFNNSQFFLQVFVISFNKLNIERSVSPLQPLLSPFQSQSQGLAMAQACSPVVWTMPSLHAA</sequence>
<accession>A0ABR4AGW0</accession>
<proteinExistence type="predicted"/>
<protein>
    <submittedName>
        <fullName evidence="1">Uncharacterized protein</fullName>
    </submittedName>
</protein>